<evidence type="ECO:0000313" key="2">
    <source>
        <dbReference type="EMBL" id="GFZ15638.1"/>
    </source>
</evidence>
<feature type="compositionally biased region" description="Basic and acidic residues" evidence="1">
    <location>
        <begin position="43"/>
        <end position="55"/>
    </location>
</feature>
<organism evidence="2 3">
    <name type="scientific">Actinidia rufa</name>
    <dbReference type="NCBI Taxonomy" id="165716"/>
    <lineage>
        <taxon>Eukaryota</taxon>
        <taxon>Viridiplantae</taxon>
        <taxon>Streptophyta</taxon>
        <taxon>Embryophyta</taxon>
        <taxon>Tracheophyta</taxon>
        <taxon>Spermatophyta</taxon>
        <taxon>Magnoliopsida</taxon>
        <taxon>eudicotyledons</taxon>
        <taxon>Gunneridae</taxon>
        <taxon>Pentapetalae</taxon>
        <taxon>asterids</taxon>
        <taxon>Ericales</taxon>
        <taxon>Actinidiaceae</taxon>
        <taxon>Actinidia</taxon>
    </lineage>
</organism>
<comment type="caution">
    <text evidence="2">The sequence shown here is derived from an EMBL/GenBank/DDBJ whole genome shotgun (WGS) entry which is preliminary data.</text>
</comment>
<reference evidence="2 3" key="1">
    <citation type="submission" date="2019-07" db="EMBL/GenBank/DDBJ databases">
        <title>De Novo Assembly of kiwifruit Actinidia rufa.</title>
        <authorList>
            <person name="Sugita-Konishi S."/>
            <person name="Sato K."/>
            <person name="Mori E."/>
            <person name="Abe Y."/>
            <person name="Kisaki G."/>
            <person name="Hamano K."/>
            <person name="Suezawa K."/>
            <person name="Otani M."/>
            <person name="Fukuda T."/>
            <person name="Manabe T."/>
            <person name="Gomi K."/>
            <person name="Tabuchi M."/>
            <person name="Akimitsu K."/>
            <person name="Kataoka I."/>
        </authorList>
    </citation>
    <scope>NUCLEOTIDE SEQUENCE [LARGE SCALE GENOMIC DNA]</scope>
    <source>
        <strain evidence="3">cv. Fuchu</strain>
    </source>
</reference>
<evidence type="ECO:0000256" key="1">
    <source>
        <dbReference type="SAM" id="MobiDB-lite"/>
    </source>
</evidence>
<accession>A0A7J0GY33</accession>
<dbReference type="AlphaFoldDB" id="A0A7J0GY33"/>
<sequence>MSNRADVGDLENSLPYWISKHLGEKSYMTDEVNQLHSSPFEEPPLRDDSSDHGEDPEMAIRTPLEKGAQCYDSGQLRSPEENVFLPGWDPGQDL</sequence>
<protein>
    <submittedName>
        <fullName evidence="2">Uncharacterized protein</fullName>
    </submittedName>
</protein>
<dbReference type="EMBL" id="BJWL01000025">
    <property type="protein sequence ID" value="GFZ15638.1"/>
    <property type="molecule type" value="Genomic_DNA"/>
</dbReference>
<feature type="region of interest" description="Disordered" evidence="1">
    <location>
        <begin position="32"/>
        <end position="94"/>
    </location>
</feature>
<dbReference type="Proteomes" id="UP000585474">
    <property type="component" value="Unassembled WGS sequence"/>
</dbReference>
<evidence type="ECO:0000313" key="3">
    <source>
        <dbReference type="Proteomes" id="UP000585474"/>
    </source>
</evidence>
<keyword evidence="3" id="KW-1185">Reference proteome</keyword>
<proteinExistence type="predicted"/>
<name>A0A7J0GY33_9ERIC</name>
<gene>
    <name evidence="2" type="ORF">Acr_25g0000470</name>
</gene>